<dbReference type="InterPro" id="IPR009056">
    <property type="entry name" value="Cyt_c-like_dom"/>
</dbReference>
<dbReference type="InterPro" id="IPR036909">
    <property type="entry name" value="Cyt_c-like_dom_sf"/>
</dbReference>
<evidence type="ECO:0000313" key="7">
    <source>
        <dbReference type="EMBL" id="SDG47211.1"/>
    </source>
</evidence>
<keyword evidence="2 4" id="KW-0479">Metal-binding</keyword>
<dbReference type="OrthoDB" id="9779283at2"/>
<dbReference type="PANTHER" id="PTHR35008">
    <property type="entry name" value="BLL4482 PROTEIN-RELATED"/>
    <property type="match status" value="1"/>
</dbReference>
<gene>
    <name evidence="7" type="ORF">SAMN05216605_102179</name>
</gene>
<dbReference type="PANTHER" id="PTHR35008:SF9">
    <property type="entry name" value="CYTOCHROME C DOMAIN-CONTAINING PROTEIN"/>
    <property type="match status" value="1"/>
</dbReference>
<feature type="domain" description="Cytochrome c" evidence="6">
    <location>
        <begin position="234"/>
        <end position="320"/>
    </location>
</feature>
<evidence type="ECO:0000256" key="4">
    <source>
        <dbReference type="PROSITE-ProRule" id="PRU00433"/>
    </source>
</evidence>
<dbReference type="RefSeq" id="WP_004350647.1">
    <property type="nucleotide sequence ID" value="NZ_FNCO01000002.1"/>
</dbReference>
<organism evidence="7 8">
    <name type="scientific">Pseudomonas abietaniphila</name>
    <dbReference type="NCBI Taxonomy" id="89065"/>
    <lineage>
        <taxon>Bacteria</taxon>
        <taxon>Pseudomonadati</taxon>
        <taxon>Pseudomonadota</taxon>
        <taxon>Gammaproteobacteria</taxon>
        <taxon>Pseudomonadales</taxon>
        <taxon>Pseudomonadaceae</taxon>
        <taxon>Pseudomonas</taxon>
    </lineage>
</organism>
<feature type="domain" description="Cytochrome c" evidence="6">
    <location>
        <begin position="107"/>
        <end position="213"/>
    </location>
</feature>
<accession>A0A1G7UIY2</accession>
<dbReference type="Proteomes" id="UP000182894">
    <property type="component" value="Unassembled WGS sequence"/>
</dbReference>
<dbReference type="GO" id="GO:0020037">
    <property type="term" value="F:heme binding"/>
    <property type="evidence" value="ECO:0007669"/>
    <property type="project" value="InterPro"/>
</dbReference>
<dbReference type="Pfam" id="PF00034">
    <property type="entry name" value="Cytochrom_C"/>
    <property type="match status" value="1"/>
</dbReference>
<proteinExistence type="predicted"/>
<feature type="transmembrane region" description="Helical" evidence="5">
    <location>
        <begin position="18"/>
        <end position="36"/>
    </location>
</feature>
<sequence>MTNNGDRRSAHTGTLRRAGYAAALGLLLFSAGYGVYESGVMGYLYSAISGKTVTIPSAAPYSRADMEAARKAYAKDAKASPPGMPVGADGYYLPPAEDDIPKGPYGDAIRRGMKIFTDTGAMVKDHVGNSLACANCHLDSGRRENAAPMWAAYASYPAFRSKTGTISTLEDRIMGCFTYSMNAQASSSGKPPPAGSDVYRDLMTYMAWMADGLPAGNKPRGALYPKVPKPKDDYDVGRGLAVYQQNCALCHGPDGQGTREENGKMRFPPLWGPESYNWGAGMARIDTAAGFIWANMPLGKPYSLTEQEAWDVAAFINSHERPKDTRQTGTVAEALEKYHEGEQSYYGKVVGGKLLGVGTDAKSGP</sequence>
<evidence type="ECO:0000259" key="6">
    <source>
        <dbReference type="PROSITE" id="PS51007"/>
    </source>
</evidence>
<evidence type="ECO:0000256" key="5">
    <source>
        <dbReference type="SAM" id="Phobius"/>
    </source>
</evidence>
<name>A0A1G7UIY2_9PSED</name>
<evidence type="ECO:0000313" key="8">
    <source>
        <dbReference type="Proteomes" id="UP000182894"/>
    </source>
</evidence>
<evidence type="ECO:0000256" key="3">
    <source>
        <dbReference type="ARBA" id="ARBA00023004"/>
    </source>
</evidence>
<keyword evidence="5" id="KW-1133">Transmembrane helix</keyword>
<dbReference type="PROSITE" id="PS51007">
    <property type="entry name" value="CYTC"/>
    <property type="match status" value="2"/>
</dbReference>
<dbReference type="InterPro" id="IPR051459">
    <property type="entry name" value="Cytochrome_c-type_DH"/>
</dbReference>
<keyword evidence="8" id="KW-1185">Reference proteome</keyword>
<evidence type="ECO:0000256" key="1">
    <source>
        <dbReference type="ARBA" id="ARBA00022617"/>
    </source>
</evidence>
<keyword evidence="5" id="KW-0812">Transmembrane</keyword>
<dbReference type="GO" id="GO:0009055">
    <property type="term" value="F:electron transfer activity"/>
    <property type="evidence" value="ECO:0007669"/>
    <property type="project" value="InterPro"/>
</dbReference>
<dbReference type="SUPFAM" id="SSF46626">
    <property type="entry name" value="Cytochrome c"/>
    <property type="match status" value="2"/>
</dbReference>
<reference evidence="8" key="1">
    <citation type="submission" date="2016-10" db="EMBL/GenBank/DDBJ databases">
        <authorList>
            <person name="Varghese N."/>
            <person name="Submissions S."/>
        </authorList>
    </citation>
    <scope>NUCLEOTIDE SEQUENCE [LARGE SCALE GENOMIC DNA]</scope>
    <source>
        <strain evidence="8">ATCC 700689</strain>
    </source>
</reference>
<keyword evidence="5" id="KW-0472">Membrane</keyword>
<dbReference type="Gene3D" id="1.10.760.10">
    <property type="entry name" value="Cytochrome c-like domain"/>
    <property type="match status" value="2"/>
</dbReference>
<dbReference type="GO" id="GO:0046872">
    <property type="term" value="F:metal ion binding"/>
    <property type="evidence" value="ECO:0007669"/>
    <property type="project" value="UniProtKB-KW"/>
</dbReference>
<protein>
    <submittedName>
        <fullName evidence="7">Thiosulfate dehydrogenase</fullName>
    </submittedName>
</protein>
<keyword evidence="1 4" id="KW-0349">Heme</keyword>
<evidence type="ECO:0000256" key="2">
    <source>
        <dbReference type="ARBA" id="ARBA00022723"/>
    </source>
</evidence>
<dbReference type="Pfam" id="PF21342">
    <property type="entry name" value="SoxA-TsdA_cyt-c"/>
    <property type="match status" value="1"/>
</dbReference>
<dbReference type="EMBL" id="FNCO01000002">
    <property type="protein sequence ID" value="SDG47211.1"/>
    <property type="molecule type" value="Genomic_DNA"/>
</dbReference>
<dbReference type="STRING" id="89065.SAMN05216605_102179"/>
<dbReference type="AlphaFoldDB" id="A0A1G7UIY2"/>
<keyword evidence="3 4" id="KW-0408">Iron</keyword>